<dbReference type="SUPFAM" id="SSF55781">
    <property type="entry name" value="GAF domain-like"/>
    <property type="match status" value="1"/>
</dbReference>
<dbReference type="CDD" id="cd00082">
    <property type="entry name" value="HisKA"/>
    <property type="match status" value="1"/>
</dbReference>
<dbReference type="PANTHER" id="PTHR43065">
    <property type="entry name" value="SENSOR HISTIDINE KINASE"/>
    <property type="match status" value="1"/>
</dbReference>
<comment type="catalytic activity">
    <reaction evidence="1">
        <text>ATP + protein L-histidine = ADP + protein N-phospho-L-histidine.</text>
        <dbReference type="EC" id="2.7.13.3"/>
    </reaction>
</comment>
<evidence type="ECO:0000259" key="6">
    <source>
        <dbReference type="PROSITE" id="PS50110"/>
    </source>
</evidence>
<dbReference type="InterPro" id="IPR004358">
    <property type="entry name" value="Sig_transdc_His_kin-like_C"/>
</dbReference>
<dbReference type="AlphaFoldDB" id="A0A917C347"/>
<gene>
    <name evidence="7" type="ORF">GCM10007301_29280</name>
</gene>
<dbReference type="RefSeq" id="WP_188579827.1">
    <property type="nucleotide sequence ID" value="NZ_BMCT01000004.1"/>
</dbReference>
<dbReference type="SUPFAM" id="SSF52172">
    <property type="entry name" value="CheY-like"/>
    <property type="match status" value="1"/>
</dbReference>
<organism evidence="7 8">
    <name type="scientific">Azorhizobium oxalatiphilum</name>
    <dbReference type="NCBI Taxonomy" id="980631"/>
    <lineage>
        <taxon>Bacteria</taxon>
        <taxon>Pseudomonadati</taxon>
        <taxon>Pseudomonadota</taxon>
        <taxon>Alphaproteobacteria</taxon>
        <taxon>Hyphomicrobiales</taxon>
        <taxon>Xanthobacteraceae</taxon>
        <taxon>Azorhizobium</taxon>
    </lineage>
</organism>
<evidence type="ECO:0000256" key="4">
    <source>
        <dbReference type="PROSITE-ProRule" id="PRU00169"/>
    </source>
</evidence>
<proteinExistence type="predicted"/>
<dbReference type="Gene3D" id="3.30.565.10">
    <property type="entry name" value="Histidine kinase-like ATPase, C-terminal domain"/>
    <property type="match status" value="1"/>
</dbReference>
<dbReference type="PROSITE" id="PS50109">
    <property type="entry name" value="HIS_KIN"/>
    <property type="match status" value="1"/>
</dbReference>
<dbReference type="SMART" id="SM00387">
    <property type="entry name" value="HATPase_c"/>
    <property type="match status" value="1"/>
</dbReference>
<evidence type="ECO:0000256" key="2">
    <source>
        <dbReference type="ARBA" id="ARBA00012438"/>
    </source>
</evidence>
<dbReference type="InterPro" id="IPR036097">
    <property type="entry name" value="HisK_dim/P_sf"/>
</dbReference>
<evidence type="ECO:0000313" key="7">
    <source>
        <dbReference type="EMBL" id="GGF67707.1"/>
    </source>
</evidence>
<dbReference type="InterPro" id="IPR029016">
    <property type="entry name" value="GAF-like_dom_sf"/>
</dbReference>
<dbReference type="Pfam" id="PF00072">
    <property type="entry name" value="Response_reg"/>
    <property type="match status" value="1"/>
</dbReference>
<feature type="domain" description="Response regulatory" evidence="6">
    <location>
        <begin position="610"/>
        <end position="723"/>
    </location>
</feature>
<dbReference type="Gene3D" id="3.30.450.20">
    <property type="entry name" value="PAS domain"/>
    <property type="match status" value="1"/>
</dbReference>
<dbReference type="GO" id="GO:0000155">
    <property type="term" value="F:phosphorelay sensor kinase activity"/>
    <property type="evidence" value="ECO:0007669"/>
    <property type="project" value="InterPro"/>
</dbReference>
<dbReference type="PANTHER" id="PTHR43065:SF49">
    <property type="entry name" value="HISTIDINE KINASE"/>
    <property type="match status" value="1"/>
</dbReference>
<dbReference type="EC" id="2.7.13.3" evidence="2"/>
<dbReference type="Gene3D" id="3.40.50.2300">
    <property type="match status" value="1"/>
</dbReference>
<dbReference type="Pfam" id="PF02518">
    <property type="entry name" value="HATPase_c"/>
    <property type="match status" value="1"/>
</dbReference>
<feature type="domain" description="Histidine kinase" evidence="5">
    <location>
        <begin position="368"/>
        <end position="588"/>
    </location>
</feature>
<dbReference type="SMART" id="SM00388">
    <property type="entry name" value="HisKA"/>
    <property type="match status" value="1"/>
</dbReference>
<accession>A0A917C347</accession>
<dbReference type="Gene3D" id="3.30.450.40">
    <property type="match status" value="1"/>
</dbReference>
<keyword evidence="3 4" id="KW-0597">Phosphoprotein</keyword>
<keyword evidence="8" id="KW-1185">Reference proteome</keyword>
<dbReference type="EMBL" id="BMCT01000004">
    <property type="protein sequence ID" value="GGF67707.1"/>
    <property type="molecule type" value="Genomic_DNA"/>
</dbReference>
<dbReference type="InterPro" id="IPR011006">
    <property type="entry name" value="CheY-like_superfamily"/>
</dbReference>
<dbReference type="InterPro" id="IPR003661">
    <property type="entry name" value="HisK_dim/P_dom"/>
</dbReference>
<sequence>MVSFPPDDASQSEQQQLGWLESDRIAALNAYRVLDTPREKQFDDIAELAAAAFDAPIGVVNFIATGRQWFKAEVGVGAPELPLEVSICAHAILQDDLMVVQDTRLDPRFDCNPLVTAENGLRFYAGALLKTADGLPLGTVCVLDRQPRPDGITARQRLTLEVLARQVMTQLELRRTLVEADSRTKALANEVDARKSADAALSRSRERYRSLFMSIDAGFCVIEMKFDERTRPVDYRFVEVNDAFVRNTGLTEAEGKWVRDMVPQHEQHWFDIYGQVAITGEPTRFEHSADALGRYYDVYAFRIGEATDRQVAVMFNDITDRRRTEINLQKLTETLDARVLEVLADREQAHEALRQAQKLEAIGQLTGGVAHDFNNLLTVIRGSAELLRRPDLAEDKRARFVDAIMDTADRAARLTSQLLAFARRQALKPELFDVGEGLEAIGEMISALVGSRIKVKLDLCQDCFILADRTQLDTTIMNLASNARDAMGGCGSLTIATRREDRIPALRTHPPIEGDYVAISIKDTGTGIPAEVIDRIFEPFFTTKNIGEGTGLGLSQVIGFAKQSGGDVEVETSEENGTTFTIYLPRSTVGERKVGPKDRKLISSDKISANVLIVEDNPEVGSFAEQAVRELGYGAELVSDGREALRLIAADPSRFQIVFSDVMMPEMTGIELAEELGRTYRTLPVVLTSGYSRALSETRRQSFDLIHKPYTIEDLASALRRALAKQSN</sequence>
<dbReference type="InterPro" id="IPR035965">
    <property type="entry name" value="PAS-like_dom_sf"/>
</dbReference>
<dbReference type="InterPro" id="IPR036890">
    <property type="entry name" value="HATPase_C_sf"/>
</dbReference>
<dbReference type="Gene3D" id="1.10.287.130">
    <property type="match status" value="1"/>
</dbReference>
<protein>
    <recommendedName>
        <fullName evidence="2">histidine kinase</fullName>
        <ecNumber evidence="2">2.7.13.3</ecNumber>
    </recommendedName>
</protein>
<reference evidence="7" key="1">
    <citation type="journal article" date="2014" name="Int. J. Syst. Evol. Microbiol.">
        <title>Complete genome sequence of Corynebacterium casei LMG S-19264T (=DSM 44701T), isolated from a smear-ripened cheese.</title>
        <authorList>
            <consortium name="US DOE Joint Genome Institute (JGI-PGF)"/>
            <person name="Walter F."/>
            <person name="Albersmeier A."/>
            <person name="Kalinowski J."/>
            <person name="Ruckert C."/>
        </authorList>
    </citation>
    <scope>NUCLEOTIDE SEQUENCE</scope>
    <source>
        <strain evidence="7">CCM 7897</strain>
    </source>
</reference>
<evidence type="ECO:0000256" key="3">
    <source>
        <dbReference type="ARBA" id="ARBA00022553"/>
    </source>
</evidence>
<dbReference type="InterPro" id="IPR003594">
    <property type="entry name" value="HATPase_dom"/>
</dbReference>
<dbReference type="Pfam" id="PF00512">
    <property type="entry name" value="HisKA"/>
    <property type="match status" value="1"/>
</dbReference>
<feature type="modified residue" description="4-aspartylphosphate" evidence="4">
    <location>
        <position position="661"/>
    </location>
</feature>
<evidence type="ECO:0000313" key="8">
    <source>
        <dbReference type="Proteomes" id="UP000606044"/>
    </source>
</evidence>
<reference evidence="7" key="2">
    <citation type="submission" date="2020-09" db="EMBL/GenBank/DDBJ databases">
        <authorList>
            <person name="Sun Q."/>
            <person name="Sedlacek I."/>
        </authorList>
    </citation>
    <scope>NUCLEOTIDE SEQUENCE</scope>
    <source>
        <strain evidence="7">CCM 7897</strain>
    </source>
</reference>
<dbReference type="PROSITE" id="PS50110">
    <property type="entry name" value="RESPONSE_REGULATORY"/>
    <property type="match status" value="1"/>
</dbReference>
<evidence type="ECO:0000256" key="1">
    <source>
        <dbReference type="ARBA" id="ARBA00000085"/>
    </source>
</evidence>
<dbReference type="InterPro" id="IPR005467">
    <property type="entry name" value="His_kinase_dom"/>
</dbReference>
<dbReference type="Proteomes" id="UP000606044">
    <property type="component" value="Unassembled WGS sequence"/>
</dbReference>
<comment type="caution">
    <text evidence="7">The sequence shown here is derived from an EMBL/GenBank/DDBJ whole genome shotgun (WGS) entry which is preliminary data.</text>
</comment>
<dbReference type="SMART" id="SM00448">
    <property type="entry name" value="REC"/>
    <property type="match status" value="1"/>
</dbReference>
<dbReference type="SUPFAM" id="SSF47384">
    <property type="entry name" value="Homodimeric domain of signal transducing histidine kinase"/>
    <property type="match status" value="1"/>
</dbReference>
<dbReference type="InterPro" id="IPR001789">
    <property type="entry name" value="Sig_transdc_resp-reg_receiver"/>
</dbReference>
<name>A0A917C347_9HYPH</name>
<evidence type="ECO:0000259" key="5">
    <source>
        <dbReference type="PROSITE" id="PS50109"/>
    </source>
</evidence>
<dbReference type="PRINTS" id="PR00344">
    <property type="entry name" value="BCTRLSENSOR"/>
</dbReference>
<dbReference type="SUPFAM" id="SSF55874">
    <property type="entry name" value="ATPase domain of HSP90 chaperone/DNA topoisomerase II/histidine kinase"/>
    <property type="match status" value="1"/>
</dbReference>
<dbReference type="SUPFAM" id="SSF55785">
    <property type="entry name" value="PYP-like sensor domain (PAS domain)"/>
    <property type="match status" value="1"/>
</dbReference>